<dbReference type="InterPro" id="IPR013154">
    <property type="entry name" value="ADH-like_N"/>
</dbReference>
<dbReference type="NCBIfam" id="TIGR02823">
    <property type="entry name" value="oxido_YhdH"/>
    <property type="match status" value="1"/>
</dbReference>
<name>A0A2T4U7B1_9BACI</name>
<dbReference type="InterPro" id="IPR011032">
    <property type="entry name" value="GroES-like_sf"/>
</dbReference>
<organism evidence="2 3">
    <name type="scientific">Alkalicoccus saliphilus</name>
    <dbReference type="NCBI Taxonomy" id="200989"/>
    <lineage>
        <taxon>Bacteria</taxon>
        <taxon>Bacillati</taxon>
        <taxon>Bacillota</taxon>
        <taxon>Bacilli</taxon>
        <taxon>Bacillales</taxon>
        <taxon>Bacillaceae</taxon>
        <taxon>Alkalicoccus</taxon>
    </lineage>
</organism>
<evidence type="ECO:0000259" key="1">
    <source>
        <dbReference type="SMART" id="SM00829"/>
    </source>
</evidence>
<reference evidence="2 3" key="1">
    <citation type="submission" date="2018-03" db="EMBL/GenBank/DDBJ databases">
        <title>Alkalicoccus saliphilus sp. nov., isolated from a mineral pool.</title>
        <authorList>
            <person name="Zhao B."/>
        </authorList>
    </citation>
    <scope>NUCLEOTIDE SEQUENCE [LARGE SCALE GENOMIC DNA]</scope>
    <source>
        <strain evidence="2 3">6AG</strain>
    </source>
</reference>
<dbReference type="PANTHER" id="PTHR43677">
    <property type="entry name" value="SHORT-CHAIN DEHYDROGENASE/REDUCTASE"/>
    <property type="match status" value="1"/>
</dbReference>
<dbReference type="GO" id="GO:0043957">
    <property type="term" value="F:acryloyl-CoA reductase (NADPH) activity"/>
    <property type="evidence" value="ECO:0007669"/>
    <property type="project" value="TreeGrafter"/>
</dbReference>
<protein>
    <submittedName>
        <fullName evidence="2">Oxidoreductase</fullName>
    </submittedName>
</protein>
<dbReference type="Proteomes" id="UP000240509">
    <property type="component" value="Unassembled WGS sequence"/>
</dbReference>
<dbReference type="OrthoDB" id="9782155at2"/>
<accession>A0A2T4U7B1</accession>
<dbReference type="PANTHER" id="PTHR43677:SF1">
    <property type="entry name" value="ACRYLYL-COA REDUCTASE ACUI-RELATED"/>
    <property type="match status" value="1"/>
</dbReference>
<gene>
    <name evidence="2" type="ORF">C6Y45_06705</name>
</gene>
<dbReference type="AlphaFoldDB" id="A0A2T4U7B1"/>
<dbReference type="Gene3D" id="3.40.50.720">
    <property type="entry name" value="NAD(P)-binding Rossmann-like Domain"/>
    <property type="match status" value="1"/>
</dbReference>
<dbReference type="Gene3D" id="3.90.180.10">
    <property type="entry name" value="Medium-chain alcohol dehydrogenases, catalytic domain"/>
    <property type="match status" value="1"/>
</dbReference>
<dbReference type="InterPro" id="IPR051397">
    <property type="entry name" value="Zn-ADH-like_protein"/>
</dbReference>
<sequence>MTKTFRAFITDGDKSGRITERTIDELPKGEVTVKVHYSGVNYKDGLALDASTKVAKDYPIVPGIDLSGEVAASDTEEFKPGDKVIVTSFELGVGHDGGYSEYARVPAAWVVPLPEGLTLREAMIIGTAGFTAALSVHRLEERGTTPEDGPVLVTGATGGVGSMAVAMLAKRGYHVTASTGKQSEHYYLKKLGAAEIISREEVTPDKLRPLQKQRWAAAVDPTGGKPLASILSSLKQGGAVAASGLTAGVEIPATVMPFILRGVDLLGIDSGFCRMTLRQEVWKRAAGDLKPESLEDMTEEISFEELAQSLKDILNNKVKGRKLLKIQE</sequence>
<dbReference type="Pfam" id="PF08240">
    <property type="entry name" value="ADH_N"/>
    <property type="match status" value="1"/>
</dbReference>
<dbReference type="RefSeq" id="WP_107584458.1">
    <property type="nucleotide sequence ID" value="NZ_PZJJ01000008.1"/>
</dbReference>
<keyword evidence="3" id="KW-1185">Reference proteome</keyword>
<feature type="domain" description="Enoyl reductase (ER)" evidence="1">
    <location>
        <begin position="12"/>
        <end position="324"/>
    </location>
</feature>
<dbReference type="InterPro" id="IPR013149">
    <property type="entry name" value="ADH-like_C"/>
</dbReference>
<dbReference type="InterPro" id="IPR020843">
    <property type="entry name" value="ER"/>
</dbReference>
<dbReference type="SUPFAM" id="SSF50129">
    <property type="entry name" value="GroES-like"/>
    <property type="match status" value="1"/>
</dbReference>
<evidence type="ECO:0000313" key="2">
    <source>
        <dbReference type="EMBL" id="PTL39297.1"/>
    </source>
</evidence>
<dbReference type="SMART" id="SM00829">
    <property type="entry name" value="PKS_ER"/>
    <property type="match status" value="1"/>
</dbReference>
<dbReference type="InterPro" id="IPR014188">
    <property type="entry name" value="Acrylyl-CoA_reductase_AcuI"/>
</dbReference>
<evidence type="ECO:0000313" key="3">
    <source>
        <dbReference type="Proteomes" id="UP000240509"/>
    </source>
</evidence>
<dbReference type="InterPro" id="IPR036291">
    <property type="entry name" value="NAD(P)-bd_dom_sf"/>
</dbReference>
<comment type="caution">
    <text evidence="2">The sequence shown here is derived from an EMBL/GenBank/DDBJ whole genome shotgun (WGS) entry which is preliminary data.</text>
</comment>
<dbReference type="SUPFAM" id="SSF51735">
    <property type="entry name" value="NAD(P)-binding Rossmann-fold domains"/>
    <property type="match status" value="1"/>
</dbReference>
<dbReference type="EMBL" id="PZJJ01000008">
    <property type="protein sequence ID" value="PTL39297.1"/>
    <property type="molecule type" value="Genomic_DNA"/>
</dbReference>
<proteinExistence type="predicted"/>
<dbReference type="Pfam" id="PF00107">
    <property type="entry name" value="ADH_zinc_N"/>
    <property type="match status" value="1"/>
</dbReference>